<dbReference type="SUPFAM" id="SSF46955">
    <property type="entry name" value="Putative DNA-binding domain"/>
    <property type="match status" value="1"/>
</dbReference>
<dbReference type="GO" id="GO:0003677">
    <property type="term" value="F:DNA binding"/>
    <property type="evidence" value="ECO:0007669"/>
    <property type="project" value="UniProtKB-KW"/>
</dbReference>
<dbReference type="RefSeq" id="WP_211912163.1">
    <property type="nucleotide sequence ID" value="NZ_CP036498.1"/>
</dbReference>
<keyword evidence="2" id="KW-0238">DNA-binding</keyword>
<dbReference type="InterPro" id="IPR041657">
    <property type="entry name" value="HTH_17"/>
</dbReference>
<dbReference type="Pfam" id="PF12728">
    <property type="entry name" value="HTH_17"/>
    <property type="match status" value="1"/>
</dbReference>
<keyword evidence="3" id="KW-1185">Reference proteome</keyword>
<gene>
    <name evidence="2" type="ORF">RPMA_07100</name>
</gene>
<evidence type="ECO:0000313" key="3">
    <source>
        <dbReference type="Proteomes" id="UP000682843"/>
    </source>
</evidence>
<dbReference type="InterPro" id="IPR009061">
    <property type="entry name" value="DNA-bd_dom_put_sf"/>
</dbReference>
<sequence>MSSLLTQKEAAKILKLSTRTLERLRVNGNGPKYSKLGGVIRYQPACLTEWVDACSRQSTSHVTS</sequence>
<feature type="domain" description="Helix-turn-helix" evidence="1">
    <location>
        <begin position="4"/>
        <end position="54"/>
    </location>
</feature>
<dbReference type="Proteomes" id="UP000682843">
    <property type="component" value="Chromosome"/>
</dbReference>
<reference evidence="2 3" key="1">
    <citation type="submission" date="2019-02" db="EMBL/GenBank/DDBJ databases">
        <title>Emended description of the genus Rhodopseudomonas and description of Rhodopseudomonas albus sp. nov., a non-phototrophic, heavy-metal-tolerant bacterium isolated from garden soil.</title>
        <authorList>
            <person name="Bao Z."/>
            <person name="Cao W.W."/>
            <person name="Sato Y."/>
            <person name="Nishizawa T."/>
            <person name="Zhao J."/>
            <person name="Guo Y."/>
            <person name="Ohta H."/>
        </authorList>
    </citation>
    <scope>NUCLEOTIDE SEQUENCE [LARGE SCALE GENOMIC DNA]</scope>
    <source>
        <strain evidence="2 3">SK50-23</strain>
    </source>
</reference>
<evidence type="ECO:0000313" key="2">
    <source>
        <dbReference type="EMBL" id="QUS38627.1"/>
    </source>
</evidence>
<dbReference type="EMBL" id="CP036498">
    <property type="protein sequence ID" value="QUS38627.1"/>
    <property type="molecule type" value="Genomic_DNA"/>
</dbReference>
<proteinExistence type="predicted"/>
<protein>
    <submittedName>
        <fullName evidence="2">DNA-binding protein</fullName>
    </submittedName>
</protein>
<evidence type="ECO:0000259" key="1">
    <source>
        <dbReference type="Pfam" id="PF12728"/>
    </source>
</evidence>
<organism evidence="2 3">
    <name type="scientific">Tardiphaga alba</name>
    <dbReference type="NCBI Taxonomy" id="340268"/>
    <lineage>
        <taxon>Bacteria</taxon>
        <taxon>Pseudomonadati</taxon>
        <taxon>Pseudomonadota</taxon>
        <taxon>Alphaproteobacteria</taxon>
        <taxon>Hyphomicrobiales</taxon>
        <taxon>Nitrobacteraceae</taxon>
        <taxon>Tardiphaga</taxon>
    </lineage>
</organism>
<name>A0ABX8A5D5_9BRAD</name>
<accession>A0ABX8A5D5</accession>